<evidence type="ECO:0000256" key="1">
    <source>
        <dbReference type="ARBA" id="ARBA00004496"/>
    </source>
</evidence>
<reference evidence="11 12" key="1">
    <citation type="submission" date="2016-09" db="EMBL/GenBank/DDBJ databases">
        <title>Bacillus aquimaris SAMM genome sequence reveals colonization and biosurfactant production capacities.</title>
        <authorList>
            <person name="Waghmode S.R."/>
            <person name="Suryavanshi M.V."/>
        </authorList>
    </citation>
    <scope>NUCLEOTIDE SEQUENCE [LARGE SCALE GENOMIC DNA]</scope>
    <source>
        <strain evidence="11 12">SAMM</strain>
    </source>
</reference>
<dbReference type="PIRSF" id="PIRSF006171">
    <property type="entry name" value="RR_citrat_malat"/>
    <property type="match status" value="1"/>
</dbReference>
<keyword evidence="8" id="KW-0804">Transcription</keyword>
<evidence type="ECO:0000256" key="5">
    <source>
        <dbReference type="ARBA" id="ARBA00023015"/>
    </source>
</evidence>
<dbReference type="PANTHER" id="PTHR45526:SF1">
    <property type="entry name" value="TRANSCRIPTIONAL REGULATORY PROTEIN DCUR-RELATED"/>
    <property type="match status" value="1"/>
</dbReference>
<evidence type="ECO:0000313" key="12">
    <source>
        <dbReference type="Proteomes" id="UP000182062"/>
    </source>
</evidence>
<keyword evidence="5" id="KW-0805">Transcription regulation</keyword>
<keyword evidence="7" id="KW-0010">Activator</keyword>
<gene>
    <name evidence="11" type="ORF">BHE18_04190</name>
</gene>
<evidence type="ECO:0000313" key="11">
    <source>
        <dbReference type="EMBL" id="OIU71859.1"/>
    </source>
</evidence>
<dbReference type="EMBL" id="MINN01000074">
    <property type="protein sequence ID" value="OIU71859.1"/>
    <property type="molecule type" value="Genomic_DNA"/>
</dbReference>
<organism evidence="11 12">
    <name type="scientific">Rossellomorea aquimaris</name>
    <dbReference type="NCBI Taxonomy" id="189382"/>
    <lineage>
        <taxon>Bacteria</taxon>
        <taxon>Bacillati</taxon>
        <taxon>Bacillota</taxon>
        <taxon>Bacilli</taxon>
        <taxon>Bacillales</taxon>
        <taxon>Bacillaceae</taxon>
        <taxon>Rossellomorea</taxon>
    </lineage>
</organism>
<dbReference type="OrthoDB" id="9759232at2"/>
<dbReference type="SMART" id="SM00448">
    <property type="entry name" value="REC"/>
    <property type="match status" value="1"/>
</dbReference>
<accession>A0A1J6WUF7</accession>
<name>A0A1J6WUF7_9BACI</name>
<dbReference type="Gene3D" id="3.40.50.2300">
    <property type="match status" value="1"/>
</dbReference>
<dbReference type="GO" id="GO:0000156">
    <property type="term" value="F:phosphorelay response regulator activity"/>
    <property type="evidence" value="ECO:0007669"/>
    <property type="project" value="TreeGrafter"/>
</dbReference>
<dbReference type="RefSeq" id="WP_071617527.1">
    <property type="nucleotide sequence ID" value="NZ_MINN01000074.1"/>
</dbReference>
<evidence type="ECO:0000256" key="2">
    <source>
        <dbReference type="ARBA" id="ARBA00022490"/>
    </source>
</evidence>
<dbReference type="Proteomes" id="UP000182062">
    <property type="component" value="Unassembled WGS sequence"/>
</dbReference>
<evidence type="ECO:0000259" key="10">
    <source>
        <dbReference type="PROSITE" id="PS50110"/>
    </source>
</evidence>
<dbReference type="InterPro" id="IPR051271">
    <property type="entry name" value="2C-system_Tx_regulators"/>
</dbReference>
<evidence type="ECO:0000256" key="7">
    <source>
        <dbReference type="ARBA" id="ARBA00023159"/>
    </source>
</evidence>
<keyword evidence="2" id="KW-0963">Cytoplasm</keyword>
<comment type="caution">
    <text evidence="11">The sequence shown here is derived from an EMBL/GenBank/DDBJ whole genome shotgun (WGS) entry which is preliminary data.</text>
</comment>
<dbReference type="AlphaFoldDB" id="A0A1J6WUF7"/>
<dbReference type="GO" id="GO:0005737">
    <property type="term" value="C:cytoplasm"/>
    <property type="evidence" value="ECO:0007669"/>
    <property type="project" value="UniProtKB-SubCell"/>
</dbReference>
<protein>
    <submittedName>
        <fullName evidence="11">Two-component system response regulator DcuR</fullName>
    </submittedName>
</protein>
<dbReference type="InterPro" id="IPR036388">
    <property type="entry name" value="WH-like_DNA-bd_sf"/>
</dbReference>
<dbReference type="InterPro" id="IPR001789">
    <property type="entry name" value="Sig_transdc_resp-reg_receiver"/>
</dbReference>
<dbReference type="PANTHER" id="PTHR45526">
    <property type="entry name" value="TRANSCRIPTIONAL REGULATORY PROTEIN DPIA"/>
    <property type="match status" value="1"/>
</dbReference>
<dbReference type="SUPFAM" id="SSF46785">
    <property type="entry name" value="Winged helix' DNA-binding domain"/>
    <property type="match status" value="1"/>
</dbReference>
<evidence type="ECO:0000256" key="3">
    <source>
        <dbReference type="ARBA" id="ARBA00022553"/>
    </source>
</evidence>
<evidence type="ECO:0000256" key="4">
    <source>
        <dbReference type="ARBA" id="ARBA00023012"/>
    </source>
</evidence>
<comment type="subcellular location">
    <subcellularLocation>
        <location evidence="1">Cytoplasm</location>
    </subcellularLocation>
</comment>
<keyword evidence="12" id="KW-1185">Reference proteome</keyword>
<dbReference type="InterPro" id="IPR036390">
    <property type="entry name" value="WH_DNA-bd_sf"/>
</dbReference>
<evidence type="ECO:0000256" key="8">
    <source>
        <dbReference type="ARBA" id="ARBA00023163"/>
    </source>
</evidence>
<dbReference type="InterPro" id="IPR024187">
    <property type="entry name" value="Sig_transdc_resp-reg_cit/mal"/>
</dbReference>
<dbReference type="SUPFAM" id="SSF52172">
    <property type="entry name" value="CheY-like"/>
    <property type="match status" value="1"/>
</dbReference>
<dbReference type="CDD" id="cd19925">
    <property type="entry name" value="REC_citrate_TCS"/>
    <property type="match status" value="1"/>
</dbReference>
<dbReference type="PROSITE" id="PS50110">
    <property type="entry name" value="RESPONSE_REGULATORY"/>
    <property type="match status" value="1"/>
</dbReference>
<feature type="domain" description="Response regulatory" evidence="10">
    <location>
        <begin position="3"/>
        <end position="120"/>
    </location>
</feature>
<dbReference type="GO" id="GO:0003677">
    <property type="term" value="F:DNA binding"/>
    <property type="evidence" value="ECO:0007669"/>
    <property type="project" value="UniProtKB-KW"/>
</dbReference>
<dbReference type="GO" id="GO:0003700">
    <property type="term" value="F:DNA-binding transcription factor activity"/>
    <property type="evidence" value="ECO:0007669"/>
    <property type="project" value="InterPro"/>
</dbReference>
<keyword evidence="4" id="KW-0902">Two-component regulatory system</keyword>
<dbReference type="InterPro" id="IPR011006">
    <property type="entry name" value="CheY-like_superfamily"/>
</dbReference>
<keyword evidence="6" id="KW-0238">DNA-binding</keyword>
<dbReference type="Pfam" id="PF00072">
    <property type="entry name" value="Response_reg"/>
    <property type="match status" value="1"/>
</dbReference>
<evidence type="ECO:0000256" key="6">
    <source>
        <dbReference type="ARBA" id="ARBA00023125"/>
    </source>
</evidence>
<keyword evidence="3 9" id="KW-0597">Phosphoprotein</keyword>
<evidence type="ECO:0000256" key="9">
    <source>
        <dbReference type="PROSITE-ProRule" id="PRU00169"/>
    </source>
</evidence>
<sequence length="236" mass="27030">MINVLIVEDDPMVANFNQTYLQDIEGFELMGVSCSIKNAKDMLKRFKIDLILLDVFMPGEQTGMDLLEEIRLEQYEADVILITAAAEVENIQTALRLGVVDYLIKPFEFERFKNALTSYRHTKQSLQQQETIGQDELDLLLNKKMHQANEGESLPKGLTSSTLSAIYEEIRGFAEESFSTDDLAENMSISRVSIRKYLKFLTDIGVVDESLIYGIGRPVYQYKLNKFKCARIKNYL</sequence>
<feature type="modified residue" description="4-aspartylphosphate" evidence="9">
    <location>
        <position position="54"/>
    </location>
</feature>
<dbReference type="Gene3D" id="1.10.10.10">
    <property type="entry name" value="Winged helix-like DNA-binding domain superfamily/Winged helix DNA-binding domain"/>
    <property type="match status" value="1"/>
</dbReference>
<proteinExistence type="predicted"/>